<evidence type="ECO:0000313" key="2">
    <source>
        <dbReference type="EMBL" id="TQD78332.1"/>
    </source>
</evidence>
<evidence type="ECO:0000256" key="1">
    <source>
        <dbReference type="SAM" id="MobiDB-lite"/>
    </source>
</evidence>
<evidence type="ECO:0000313" key="3">
    <source>
        <dbReference type="Proteomes" id="UP000315295"/>
    </source>
</evidence>
<keyword evidence="3" id="KW-1185">Reference proteome</keyword>
<organism evidence="2 3">
    <name type="scientific">Malus baccata</name>
    <name type="common">Siberian crab apple</name>
    <name type="synonym">Pyrus baccata</name>
    <dbReference type="NCBI Taxonomy" id="106549"/>
    <lineage>
        <taxon>Eukaryota</taxon>
        <taxon>Viridiplantae</taxon>
        <taxon>Streptophyta</taxon>
        <taxon>Embryophyta</taxon>
        <taxon>Tracheophyta</taxon>
        <taxon>Spermatophyta</taxon>
        <taxon>Magnoliopsida</taxon>
        <taxon>eudicotyledons</taxon>
        <taxon>Gunneridae</taxon>
        <taxon>Pentapetalae</taxon>
        <taxon>rosids</taxon>
        <taxon>fabids</taxon>
        <taxon>Rosales</taxon>
        <taxon>Rosaceae</taxon>
        <taxon>Amygdaloideae</taxon>
        <taxon>Maleae</taxon>
        <taxon>Malus</taxon>
    </lineage>
</organism>
<feature type="region of interest" description="Disordered" evidence="1">
    <location>
        <begin position="27"/>
        <end position="66"/>
    </location>
</feature>
<comment type="caution">
    <text evidence="2">The sequence shown here is derived from an EMBL/GenBank/DDBJ whole genome shotgun (WGS) entry which is preliminary data.</text>
</comment>
<dbReference type="Proteomes" id="UP000315295">
    <property type="component" value="Unassembled WGS sequence"/>
</dbReference>
<dbReference type="EMBL" id="VIEB01000913">
    <property type="protein sequence ID" value="TQD78332.1"/>
    <property type="molecule type" value="Genomic_DNA"/>
</dbReference>
<sequence length="66" mass="7351">MPVHLIEMEEEARRGWEDNAGLMGVAEAAETEKRKEEADQARSSKWQVPSPMSGRSRVRDLGVASP</sequence>
<feature type="compositionally biased region" description="Basic and acidic residues" evidence="1">
    <location>
        <begin position="30"/>
        <end position="42"/>
    </location>
</feature>
<reference evidence="2 3" key="1">
    <citation type="journal article" date="2019" name="G3 (Bethesda)">
        <title>Sequencing of a Wild Apple (Malus baccata) Genome Unravels the Differences Between Cultivated and Wild Apple Species Regarding Disease Resistance and Cold Tolerance.</title>
        <authorList>
            <person name="Chen X."/>
        </authorList>
    </citation>
    <scope>NUCLEOTIDE SEQUENCE [LARGE SCALE GENOMIC DNA]</scope>
    <source>
        <strain evidence="3">cv. Shandingzi</strain>
        <tissue evidence="2">Leaves</tissue>
    </source>
</reference>
<dbReference type="AlphaFoldDB" id="A0A540KWE5"/>
<name>A0A540KWE5_MALBA</name>
<gene>
    <name evidence="2" type="ORF">C1H46_036137</name>
</gene>
<accession>A0A540KWE5</accession>
<protein>
    <submittedName>
        <fullName evidence="2">Uncharacterized protein</fullName>
    </submittedName>
</protein>
<proteinExistence type="predicted"/>